<dbReference type="GO" id="GO:0071028">
    <property type="term" value="P:nuclear mRNA surveillance"/>
    <property type="evidence" value="ECO:0007669"/>
    <property type="project" value="TreeGrafter"/>
</dbReference>
<dbReference type="EMBL" id="CALTRL010006112">
    <property type="protein sequence ID" value="CAH7689670.1"/>
    <property type="molecule type" value="Genomic_DNA"/>
</dbReference>
<evidence type="ECO:0000256" key="5">
    <source>
        <dbReference type="ARBA" id="ARBA00022835"/>
    </source>
</evidence>
<comment type="caution">
    <text evidence="7">The sequence shown here is derived from an EMBL/GenBank/DDBJ whole genome shotgun (WGS) entry which is preliminary data.</text>
</comment>
<dbReference type="PANTHER" id="PTHR11097">
    <property type="entry name" value="EXOSOME COMPLEX EXONUCLEASE RIBOSOMAL RNA PROCESSING PROTEIN"/>
    <property type="match status" value="1"/>
</dbReference>
<accession>A0AAV0BTP0</accession>
<evidence type="ECO:0000313" key="8">
    <source>
        <dbReference type="Proteomes" id="UP001153365"/>
    </source>
</evidence>
<dbReference type="Proteomes" id="UP001153365">
    <property type="component" value="Unassembled WGS sequence"/>
</dbReference>
<organism evidence="7 8">
    <name type="scientific">Phakopsora pachyrhizi</name>
    <name type="common">Asian soybean rust disease fungus</name>
    <dbReference type="NCBI Taxonomy" id="170000"/>
    <lineage>
        <taxon>Eukaryota</taxon>
        <taxon>Fungi</taxon>
        <taxon>Dikarya</taxon>
        <taxon>Basidiomycota</taxon>
        <taxon>Pucciniomycotina</taxon>
        <taxon>Pucciniomycetes</taxon>
        <taxon>Pucciniales</taxon>
        <taxon>Phakopsoraceae</taxon>
        <taxon>Phakopsora</taxon>
    </lineage>
</organism>
<dbReference type="AlphaFoldDB" id="A0AAV0BTP0"/>
<evidence type="ECO:0000256" key="1">
    <source>
        <dbReference type="ARBA" id="ARBA00004496"/>
    </source>
</evidence>
<dbReference type="InterPro" id="IPR036345">
    <property type="entry name" value="ExoRNase_PH_dom2_sf"/>
</dbReference>
<evidence type="ECO:0000256" key="3">
    <source>
        <dbReference type="ARBA" id="ARBA00006678"/>
    </source>
</evidence>
<dbReference type="InterPro" id="IPR027408">
    <property type="entry name" value="PNPase/RNase_PH_dom_sf"/>
</dbReference>
<evidence type="ECO:0000256" key="4">
    <source>
        <dbReference type="ARBA" id="ARBA00022490"/>
    </source>
</evidence>
<reference evidence="7" key="1">
    <citation type="submission" date="2022-06" db="EMBL/GenBank/DDBJ databases">
        <authorList>
            <consortium name="SYNGENTA / RWTH Aachen University"/>
        </authorList>
    </citation>
    <scope>NUCLEOTIDE SEQUENCE</scope>
</reference>
<dbReference type="GO" id="GO:0071038">
    <property type="term" value="P:TRAMP-dependent tRNA surveillance pathway"/>
    <property type="evidence" value="ECO:0007669"/>
    <property type="project" value="TreeGrafter"/>
</dbReference>
<comment type="similarity">
    <text evidence="3">Belongs to the RNase PH family.</text>
</comment>
<dbReference type="GO" id="GO:0035925">
    <property type="term" value="F:mRNA 3'-UTR AU-rich region binding"/>
    <property type="evidence" value="ECO:0007669"/>
    <property type="project" value="TreeGrafter"/>
</dbReference>
<evidence type="ECO:0000256" key="2">
    <source>
        <dbReference type="ARBA" id="ARBA00004604"/>
    </source>
</evidence>
<dbReference type="GO" id="GO:0000177">
    <property type="term" value="C:cytoplasmic exosome (RNase complex)"/>
    <property type="evidence" value="ECO:0007669"/>
    <property type="project" value="TreeGrafter"/>
</dbReference>
<keyword evidence="5" id="KW-0271">Exosome</keyword>
<comment type="subcellular location">
    <subcellularLocation>
        <location evidence="1">Cytoplasm</location>
    </subcellularLocation>
    <subcellularLocation>
        <location evidence="2">Nucleus</location>
        <location evidence="2">Nucleolus</location>
    </subcellularLocation>
</comment>
<dbReference type="GO" id="GO:0034475">
    <property type="term" value="P:U4 snRNA 3'-end processing"/>
    <property type="evidence" value="ECO:0007669"/>
    <property type="project" value="TreeGrafter"/>
</dbReference>
<dbReference type="SUPFAM" id="SSF54211">
    <property type="entry name" value="Ribosomal protein S5 domain 2-like"/>
    <property type="match status" value="1"/>
</dbReference>
<dbReference type="Gene3D" id="3.30.230.70">
    <property type="entry name" value="GHMP Kinase, N-terminal domain"/>
    <property type="match status" value="1"/>
</dbReference>
<dbReference type="GO" id="GO:0016075">
    <property type="term" value="P:rRNA catabolic process"/>
    <property type="evidence" value="ECO:0007669"/>
    <property type="project" value="TreeGrafter"/>
</dbReference>
<keyword evidence="4" id="KW-0963">Cytoplasm</keyword>
<dbReference type="SUPFAM" id="SSF55666">
    <property type="entry name" value="Ribonuclease PH domain 2-like"/>
    <property type="match status" value="1"/>
</dbReference>
<evidence type="ECO:0000256" key="6">
    <source>
        <dbReference type="ARBA" id="ARBA00042523"/>
    </source>
</evidence>
<dbReference type="InterPro" id="IPR050590">
    <property type="entry name" value="Exosome_comp_Rrp42_subfam"/>
</dbReference>
<proteinExistence type="inferred from homology"/>
<dbReference type="GO" id="GO:0034476">
    <property type="term" value="P:U5 snRNA 3'-end processing"/>
    <property type="evidence" value="ECO:0007669"/>
    <property type="project" value="TreeGrafter"/>
</dbReference>
<dbReference type="GO" id="GO:0071035">
    <property type="term" value="P:nuclear polyadenylation-dependent rRNA catabolic process"/>
    <property type="evidence" value="ECO:0007669"/>
    <property type="project" value="TreeGrafter"/>
</dbReference>
<dbReference type="GO" id="GO:0000176">
    <property type="term" value="C:nuclear exosome (RNase complex)"/>
    <property type="evidence" value="ECO:0007669"/>
    <property type="project" value="TreeGrafter"/>
</dbReference>
<dbReference type="GO" id="GO:0005730">
    <property type="term" value="C:nucleolus"/>
    <property type="evidence" value="ECO:0007669"/>
    <property type="project" value="UniProtKB-SubCell"/>
</dbReference>
<protein>
    <recommendedName>
        <fullName evidence="6">Ribosomal RNA-processing protein 42</fullName>
    </recommendedName>
</protein>
<dbReference type="InterPro" id="IPR020568">
    <property type="entry name" value="Ribosomal_Su5_D2-typ_SF"/>
</dbReference>
<sequence>MLSQTESSYLIESFNTVAPTTEQFQQTGKELSRSRIIRLDGRDNLRFRPIELIDRFSNFSNSSCRAKLLTNSNNVSDEILVGVRVEIEEREFDRFGSGRLEVSIDLTPSALMVLRNDPTQEYNTHLNSIYSPLSRSRQFRVSSLHCLSIYRYVICLAIRSALFNLKVPKTREISYSNSRLKGDNLVQSSLEKSTIQSDLFKTHILSEPTMIKDEEEKVDGTDLTEEMMGIKGLLRDGNRINRSKKLGSDNLKSVDFELVESDGNQGEVLKNLDEIPLIVTLNILEGQIFLDATLEEEMISNNRLILSFKKVKTGRRTVSIEDNEEEEEERIKLVNLFQIGSKSEIDIHRLKSIVREGARVAEELSKIV</sequence>
<dbReference type="GO" id="GO:0034473">
    <property type="term" value="P:U1 snRNA 3'-end processing"/>
    <property type="evidence" value="ECO:0007669"/>
    <property type="project" value="TreeGrafter"/>
</dbReference>
<dbReference type="PANTHER" id="PTHR11097:SF8">
    <property type="entry name" value="EXOSOME COMPLEX COMPONENT RRP42"/>
    <property type="match status" value="1"/>
</dbReference>
<dbReference type="GO" id="GO:0000467">
    <property type="term" value="P:exonucleolytic trimming to generate mature 3'-end of 5.8S rRNA from tricistronic rRNA transcript (SSU-rRNA, 5.8S rRNA, LSU-rRNA)"/>
    <property type="evidence" value="ECO:0007669"/>
    <property type="project" value="TreeGrafter"/>
</dbReference>
<keyword evidence="8" id="KW-1185">Reference proteome</keyword>
<gene>
    <name evidence="7" type="ORF">PPACK8108_LOCUS24799</name>
</gene>
<evidence type="ECO:0000313" key="7">
    <source>
        <dbReference type="EMBL" id="CAH7689670.1"/>
    </source>
</evidence>
<name>A0AAV0BTP0_PHAPC</name>